<dbReference type="AlphaFoldDB" id="A0A4R3NE83"/>
<dbReference type="Proteomes" id="UP000294650">
    <property type="component" value="Unassembled WGS sequence"/>
</dbReference>
<keyword evidence="2" id="KW-0808">Transferase</keyword>
<dbReference type="PIRSF" id="PIRSF000451">
    <property type="entry name" value="PKS_III"/>
    <property type="match status" value="1"/>
</dbReference>
<dbReference type="CDD" id="cd00831">
    <property type="entry name" value="CHS_like"/>
    <property type="match status" value="1"/>
</dbReference>
<feature type="domain" description="Chalcone/stilbene synthase C-terminal" evidence="6">
    <location>
        <begin position="221"/>
        <end position="358"/>
    </location>
</feature>
<comment type="caution">
    <text evidence="7">The sequence shown here is derived from an EMBL/GenBank/DDBJ whole genome shotgun (WGS) entry which is preliminary data.</text>
</comment>
<evidence type="ECO:0000259" key="6">
    <source>
        <dbReference type="Pfam" id="PF02797"/>
    </source>
</evidence>
<evidence type="ECO:0000256" key="3">
    <source>
        <dbReference type="ARBA" id="ARBA00023315"/>
    </source>
</evidence>
<evidence type="ECO:0000256" key="4">
    <source>
        <dbReference type="PIRSR" id="PIRSR000451-1"/>
    </source>
</evidence>
<evidence type="ECO:0000256" key="1">
    <source>
        <dbReference type="ARBA" id="ARBA00005531"/>
    </source>
</evidence>
<organism evidence="7 8">
    <name type="scientific">Melghiribacillus thermohalophilus</name>
    <dbReference type="NCBI Taxonomy" id="1324956"/>
    <lineage>
        <taxon>Bacteria</taxon>
        <taxon>Bacillati</taxon>
        <taxon>Bacillota</taxon>
        <taxon>Bacilli</taxon>
        <taxon>Bacillales</taxon>
        <taxon>Bacillaceae</taxon>
        <taxon>Melghiribacillus</taxon>
    </lineage>
</organism>
<name>A0A4R3NE83_9BACI</name>
<dbReference type="GO" id="GO:0030639">
    <property type="term" value="P:polyketide biosynthetic process"/>
    <property type="evidence" value="ECO:0007669"/>
    <property type="project" value="TreeGrafter"/>
</dbReference>
<dbReference type="InterPro" id="IPR016039">
    <property type="entry name" value="Thiolase-like"/>
</dbReference>
<dbReference type="OrthoDB" id="9786288at2"/>
<feature type="domain" description="Chalcone/stilbene synthase N-terminal" evidence="5">
    <location>
        <begin position="2"/>
        <end position="206"/>
    </location>
</feature>
<keyword evidence="8" id="KW-1185">Reference proteome</keyword>
<feature type="active site" description="Acyl-thioester intermediate" evidence="4">
    <location>
        <position position="144"/>
    </location>
</feature>
<dbReference type="PANTHER" id="PTHR11877:SF99">
    <property type="entry name" value="1,3,6,8-TETRAHYDROXYNAPHTHALENE SYNTHASE"/>
    <property type="match status" value="1"/>
</dbReference>
<proteinExistence type="inferred from homology"/>
<evidence type="ECO:0000313" key="7">
    <source>
        <dbReference type="EMBL" id="TCT25522.1"/>
    </source>
</evidence>
<keyword evidence="3" id="KW-0012">Acyltransferase</keyword>
<dbReference type="Gene3D" id="3.40.47.10">
    <property type="match status" value="2"/>
</dbReference>
<dbReference type="SUPFAM" id="SSF53901">
    <property type="entry name" value="Thiolase-like"/>
    <property type="match status" value="2"/>
</dbReference>
<reference evidence="7 8" key="1">
    <citation type="submission" date="2019-03" db="EMBL/GenBank/DDBJ databases">
        <title>Genomic Encyclopedia of Type Strains, Phase IV (KMG-IV): sequencing the most valuable type-strain genomes for metagenomic binning, comparative biology and taxonomic classification.</title>
        <authorList>
            <person name="Goeker M."/>
        </authorList>
    </citation>
    <scope>NUCLEOTIDE SEQUENCE [LARGE SCALE GENOMIC DNA]</scope>
    <source>
        <strain evidence="7 8">DSM 25894</strain>
    </source>
</reference>
<sequence>MAYILSAGVSIPEYRIRQEQAEEMIKDIFPRSEREIERLLPAFKNSQIKERQFVVPLEWFKEDHAFHERNQLYEHEAVTHAVSAIRNCLTNNILLNQQVRPEKIDCVIFASSTGIATPSIDVRFMNELNFRNDTVRMPIWGLGCVAGACSLSRAYEWLQANPEKSVLVVCLEFCSLAFQKDDHRKSNFIGTVLFGDGAASVLLAGDRSPLIQKGGRQVPKIMAASSKFKKNALDVMGWEIREKGFYVIFAKSIPRLVETFWKHHFKEFLNKTEVKEGDLSYFIAHPGGIKVLEAYERVMTEPGDKLKYSREILHHHGNMSSPTVLYVLKKVMEEQQMKGKQSILTALGPGFSSELLLLEWKSV</sequence>
<protein>
    <submittedName>
        <fullName evidence="7">15-methylpalmitoyl-4-hydroxy-2-pyrone synthase</fullName>
    </submittedName>
</protein>
<dbReference type="InterPro" id="IPR011141">
    <property type="entry name" value="Polyketide_synthase_type-III"/>
</dbReference>
<dbReference type="EMBL" id="SMAN01000003">
    <property type="protein sequence ID" value="TCT25522.1"/>
    <property type="molecule type" value="Genomic_DNA"/>
</dbReference>
<dbReference type="GO" id="GO:0016747">
    <property type="term" value="F:acyltransferase activity, transferring groups other than amino-acyl groups"/>
    <property type="evidence" value="ECO:0007669"/>
    <property type="project" value="InterPro"/>
</dbReference>
<dbReference type="PANTHER" id="PTHR11877">
    <property type="entry name" value="HYDROXYMETHYLGLUTARYL-COA SYNTHASE"/>
    <property type="match status" value="1"/>
</dbReference>
<dbReference type="InterPro" id="IPR001099">
    <property type="entry name" value="Chalcone/stilbene_synt_N"/>
</dbReference>
<dbReference type="RefSeq" id="WP_132370956.1">
    <property type="nucleotide sequence ID" value="NZ_SMAN01000003.1"/>
</dbReference>
<dbReference type="Pfam" id="PF02797">
    <property type="entry name" value="Chal_sti_synt_C"/>
    <property type="match status" value="1"/>
</dbReference>
<dbReference type="Pfam" id="PF00195">
    <property type="entry name" value="Chal_sti_synt_N"/>
    <property type="match status" value="1"/>
</dbReference>
<evidence type="ECO:0000259" key="5">
    <source>
        <dbReference type="Pfam" id="PF00195"/>
    </source>
</evidence>
<accession>A0A4R3NE83</accession>
<gene>
    <name evidence="7" type="ORF">EDD68_10376</name>
</gene>
<dbReference type="InterPro" id="IPR012328">
    <property type="entry name" value="Chalcone/stilbene_synt_C"/>
</dbReference>
<evidence type="ECO:0000256" key="2">
    <source>
        <dbReference type="ARBA" id="ARBA00022679"/>
    </source>
</evidence>
<comment type="similarity">
    <text evidence="1">Belongs to the thiolase-like superfamily. Chalcone/stilbene synthases family.</text>
</comment>
<evidence type="ECO:0000313" key="8">
    <source>
        <dbReference type="Proteomes" id="UP000294650"/>
    </source>
</evidence>